<comment type="caution">
    <text evidence="1">The sequence shown here is derived from an EMBL/GenBank/DDBJ whole genome shotgun (WGS) entry which is preliminary data.</text>
</comment>
<dbReference type="Proteomes" id="UP000702425">
    <property type="component" value="Unassembled WGS sequence"/>
</dbReference>
<name>A0ABX2CYS5_9CYAN</name>
<proteinExistence type="predicted"/>
<evidence type="ECO:0000313" key="2">
    <source>
        <dbReference type="Proteomes" id="UP000702425"/>
    </source>
</evidence>
<dbReference type="EMBL" id="SRRZ01000046">
    <property type="protein sequence ID" value="NQE35058.1"/>
    <property type="molecule type" value="Genomic_DNA"/>
</dbReference>
<accession>A0ABX2CYS5</accession>
<gene>
    <name evidence="1" type="ORF">E5S67_02787</name>
</gene>
<organism evidence="1 2">
    <name type="scientific">Microcoleus asticus IPMA8</name>
    <dbReference type="NCBI Taxonomy" id="2563858"/>
    <lineage>
        <taxon>Bacteria</taxon>
        <taxon>Bacillati</taxon>
        <taxon>Cyanobacteriota</taxon>
        <taxon>Cyanophyceae</taxon>
        <taxon>Oscillatoriophycideae</taxon>
        <taxon>Oscillatoriales</taxon>
        <taxon>Microcoleaceae</taxon>
        <taxon>Microcoleus</taxon>
        <taxon>Microcoleus asticus</taxon>
    </lineage>
</organism>
<sequence length="63" mass="7479">MSDIFDRRSPFLLILGVVGWGRVYEIMGFKHRWLVKPAPTKLSITNDKWRVEQYLCRGGFHQQ</sequence>
<evidence type="ECO:0000313" key="1">
    <source>
        <dbReference type="EMBL" id="NQE35058.1"/>
    </source>
</evidence>
<reference evidence="1 2" key="1">
    <citation type="journal article" date="2020" name="Sci. Rep.">
        <title>A novel cyanobacterial geosmin producer, revising GeoA distribution and dispersion patterns in Bacteria.</title>
        <authorList>
            <person name="Churro C."/>
            <person name="Semedo-Aguiar A.P."/>
            <person name="Silva A.D."/>
            <person name="Pereira-Leal J.B."/>
            <person name="Leite R.B."/>
        </authorList>
    </citation>
    <scope>NUCLEOTIDE SEQUENCE [LARGE SCALE GENOMIC DNA]</scope>
    <source>
        <strain evidence="1 2">IPMA8</strain>
    </source>
</reference>
<protein>
    <submittedName>
        <fullName evidence="1">Uncharacterized protein</fullName>
    </submittedName>
</protein>
<keyword evidence="2" id="KW-1185">Reference proteome</keyword>